<feature type="transmembrane region" description="Helical" evidence="7">
    <location>
        <begin position="268"/>
        <end position="287"/>
    </location>
</feature>
<feature type="transmembrane region" description="Helical" evidence="7">
    <location>
        <begin position="216"/>
        <end position="239"/>
    </location>
</feature>
<gene>
    <name evidence="9" type="ORF">JHW45_02285</name>
</gene>
<dbReference type="EMBL" id="CP067134">
    <property type="protein sequence ID" value="WCR11254.1"/>
    <property type="molecule type" value="Genomic_DNA"/>
</dbReference>
<dbReference type="PROSITE" id="PS50928">
    <property type="entry name" value="ABC_TM1"/>
    <property type="match status" value="1"/>
</dbReference>
<feature type="transmembrane region" description="Helical" evidence="7">
    <location>
        <begin position="434"/>
        <end position="461"/>
    </location>
</feature>
<reference evidence="9 10" key="1">
    <citation type="submission" date="2021-01" db="EMBL/GenBank/DDBJ databases">
        <title>Biogeographic distribution of Paracoccus.</title>
        <authorList>
            <person name="Hollensteiner J."/>
            <person name="Leineberger J."/>
            <person name="Brinkhoff T."/>
            <person name="Daniel R."/>
        </authorList>
    </citation>
    <scope>NUCLEOTIDE SEQUENCE [LARGE SCALE GENOMIC DNA]</scope>
    <source>
        <strain evidence="9 10">LMG25392</strain>
    </source>
</reference>
<dbReference type="PANTHER" id="PTHR30151">
    <property type="entry name" value="ALKANE SULFONATE ABC TRANSPORTER-RELATED, MEMBRANE SUBUNIT"/>
    <property type="match status" value="1"/>
</dbReference>
<dbReference type="InterPro" id="IPR000515">
    <property type="entry name" value="MetI-like"/>
</dbReference>
<evidence type="ECO:0000256" key="3">
    <source>
        <dbReference type="ARBA" id="ARBA00022475"/>
    </source>
</evidence>
<protein>
    <submittedName>
        <fullName evidence="9">ABC transporter permease subunit</fullName>
    </submittedName>
</protein>
<name>A0ABY7SWN2_9RHOB</name>
<comment type="similarity">
    <text evidence="7">Belongs to the binding-protein-dependent transport system permease family.</text>
</comment>
<evidence type="ECO:0000256" key="4">
    <source>
        <dbReference type="ARBA" id="ARBA00022692"/>
    </source>
</evidence>
<keyword evidence="2 7" id="KW-0813">Transport</keyword>
<dbReference type="RefSeq" id="WP_272859355.1">
    <property type="nucleotide sequence ID" value="NZ_CP067134.1"/>
</dbReference>
<evidence type="ECO:0000256" key="7">
    <source>
        <dbReference type="RuleBase" id="RU363032"/>
    </source>
</evidence>
<feature type="transmembrane region" description="Helical" evidence="7">
    <location>
        <begin position="63"/>
        <end position="83"/>
    </location>
</feature>
<feature type="transmembrane region" description="Helical" evidence="7">
    <location>
        <begin position="326"/>
        <end position="348"/>
    </location>
</feature>
<dbReference type="PANTHER" id="PTHR30151:SF20">
    <property type="entry name" value="ABC TRANSPORTER PERMEASE PROTEIN HI_0355-RELATED"/>
    <property type="match status" value="1"/>
</dbReference>
<proteinExistence type="inferred from homology"/>
<dbReference type="Proteomes" id="UP001218412">
    <property type="component" value="Chromosome"/>
</dbReference>
<evidence type="ECO:0000313" key="9">
    <source>
        <dbReference type="EMBL" id="WCR11254.1"/>
    </source>
</evidence>
<evidence type="ECO:0000256" key="1">
    <source>
        <dbReference type="ARBA" id="ARBA00004651"/>
    </source>
</evidence>
<keyword evidence="5 7" id="KW-1133">Transmembrane helix</keyword>
<evidence type="ECO:0000259" key="8">
    <source>
        <dbReference type="PROSITE" id="PS50928"/>
    </source>
</evidence>
<dbReference type="Pfam" id="PF00528">
    <property type="entry name" value="BPD_transp_1"/>
    <property type="match status" value="2"/>
</dbReference>
<keyword evidence="6 7" id="KW-0472">Membrane</keyword>
<dbReference type="SUPFAM" id="SSF161098">
    <property type="entry name" value="MetI-like"/>
    <property type="match status" value="2"/>
</dbReference>
<feature type="transmembrane region" description="Helical" evidence="7">
    <location>
        <begin position="360"/>
        <end position="379"/>
    </location>
</feature>
<feature type="transmembrane region" description="Helical" evidence="7">
    <location>
        <begin position="385"/>
        <end position="405"/>
    </location>
</feature>
<comment type="subcellular location">
    <subcellularLocation>
        <location evidence="1 7">Cell membrane</location>
        <topology evidence="1 7">Multi-pass membrane protein</topology>
    </subcellularLocation>
</comment>
<accession>A0ABY7SWN2</accession>
<keyword evidence="3" id="KW-1003">Cell membrane</keyword>
<feature type="domain" description="ABC transmembrane type-1" evidence="8">
    <location>
        <begin position="320"/>
        <end position="500"/>
    </location>
</feature>
<evidence type="ECO:0000256" key="5">
    <source>
        <dbReference type="ARBA" id="ARBA00022989"/>
    </source>
</evidence>
<feature type="transmembrane region" description="Helical" evidence="7">
    <location>
        <begin position="89"/>
        <end position="109"/>
    </location>
</feature>
<feature type="transmembrane region" description="Helical" evidence="7">
    <location>
        <begin position="173"/>
        <end position="195"/>
    </location>
</feature>
<organism evidence="9 10">
    <name type="scientific">Paracoccus stylophorae</name>
    <dbReference type="NCBI Taxonomy" id="659350"/>
    <lineage>
        <taxon>Bacteria</taxon>
        <taxon>Pseudomonadati</taxon>
        <taxon>Pseudomonadota</taxon>
        <taxon>Alphaproteobacteria</taxon>
        <taxon>Rhodobacterales</taxon>
        <taxon>Paracoccaceae</taxon>
        <taxon>Paracoccus</taxon>
    </lineage>
</organism>
<evidence type="ECO:0000256" key="2">
    <source>
        <dbReference type="ARBA" id="ARBA00022448"/>
    </source>
</evidence>
<feature type="transmembrane region" description="Helical" evidence="7">
    <location>
        <begin position="481"/>
        <end position="503"/>
    </location>
</feature>
<evidence type="ECO:0000256" key="6">
    <source>
        <dbReference type="ARBA" id="ARBA00023136"/>
    </source>
</evidence>
<dbReference type="Gene3D" id="1.10.3720.10">
    <property type="entry name" value="MetI-like"/>
    <property type="match status" value="2"/>
</dbReference>
<keyword evidence="10" id="KW-1185">Reference proteome</keyword>
<evidence type="ECO:0000313" key="10">
    <source>
        <dbReference type="Proteomes" id="UP001218412"/>
    </source>
</evidence>
<feature type="transmembrane region" description="Helical" evidence="7">
    <location>
        <begin position="121"/>
        <end position="140"/>
    </location>
</feature>
<sequence length="518" mass="53504">MTRSAGIGPAVLGGAVLILGWVLLAGALQGAHLVAGPWQVAGWIGANPGLVGRALATTLHSAALGFLAGNLVAVALAGVALIWPRLLDLVSGLALVVFCLPLIATGPILRVLMGPGEGPQIVLAALAVYYTTLIPLLTGLRATPAVWLDLVHSYGRGRWSELVHVRARAGLPYLFAGLQIAAPAAFLGAMVGEFTGAERGMGVLTIRFMRALDVPALWAIAALAAAVSMAVYAAIGALARAVLHDRPPVILAAPRSPARGGRFQVPQALWLIAAVLVLWWGALALPGMNPFFAKSPQDLLIALTAAEGAAQTRATLATALRETAVFVVPGYLAGLVLGAGLAVLLVLVPGLSALVMPLAVALRSVPIVTTAPLIVLFLGRGATGTITLVAVMVFFPTLVACLHGLRQAPGQILDVFQTYAAGRLRQMAHVRIPAMLPALFAAARMSVPAAILAVTVVEWLTTGRGLGSLMALSASVSDYTMLWAAVVVVTAISALCYAGVAALERRILAVYAPEQVRR</sequence>
<keyword evidence="4 7" id="KW-0812">Transmembrane</keyword>
<dbReference type="InterPro" id="IPR035906">
    <property type="entry name" value="MetI-like_sf"/>
</dbReference>